<evidence type="ECO:0000256" key="1">
    <source>
        <dbReference type="SAM" id="Phobius"/>
    </source>
</evidence>
<dbReference type="EMBL" id="CP076405">
    <property type="protein sequence ID" value="QWQ22706.2"/>
    <property type="molecule type" value="Genomic_DNA"/>
</dbReference>
<sequence>MRVQYFHVSLTQCDYQNVSPMGMVRLIASQKVFFFNQGDFSNSEIFLERLQQGDTLVICAEEMNDGSYWAEWVYHEKHGRLEPDRTISFNRSLGKQYLISLALMALIPAVYYCFINADDSFLMIILVSLLGCAAFGGIVLFALALAETKHILSPKRKSILKALDLVIDGQYQKSEQEQQIEILGIKSLKNKANKLRKSADNYRDKASLLVTRGKVNITSTLSLTVATGDAEQKLNHVGLQINKSHMDVLISANEPLFNNHNLFIAQGDELEVFHKNIQAHSKEQVIFGIYNHQDGLAYSLIGKGAPQERGFYFGLWGGICLLLMFFVFMAGGLSISETLEKGGYWDYWDWVNIVDTGVLFISFAVTILFGISFLIALCVAIYFKLSQRGNGYYQAQYILKHLRRKNGQTDYVTEVRSWTHFWVNVFSFWLWCLY</sequence>
<evidence type="ECO:0000313" key="2">
    <source>
        <dbReference type="EMBL" id="QWQ22706.2"/>
    </source>
</evidence>
<feature type="transmembrane region" description="Helical" evidence="1">
    <location>
        <begin position="311"/>
        <end position="336"/>
    </location>
</feature>
<feature type="transmembrane region" description="Helical" evidence="1">
    <location>
        <begin position="97"/>
        <end position="115"/>
    </location>
</feature>
<organism evidence="2 3">
    <name type="scientific">Providencia rettgeri</name>
    <dbReference type="NCBI Taxonomy" id="587"/>
    <lineage>
        <taxon>Bacteria</taxon>
        <taxon>Pseudomonadati</taxon>
        <taxon>Pseudomonadota</taxon>
        <taxon>Gammaproteobacteria</taxon>
        <taxon>Enterobacterales</taxon>
        <taxon>Morganellaceae</taxon>
        <taxon>Providencia</taxon>
    </lineage>
</organism>
<protein>
    <submittedName>
        <fullName evidence="2">Uncharacterized protein</fullName>
    </submittedName>
</protein>
<dbReference type="AlphaFoldDB" id="A0AAJ4NLT7"/>
<dbReference type="Proteomes" id="UP000682358">
    <property type="component" value="Chromosome"/>
</dbReference>
<feature type="transmembrane region" description="Helical" evidence="1">
    <location>
        <begin position="121"/>
        <end position="146"/>
    </location>
</feature>
<keyword evidence="1" id="KW-0812">Transmembrane</keyword>
<evidence type="ECO:0000313" key="3">
    <source>
        <dbReference type="Proteomes" id="UP000682358"/>
    </source>
</evidence>
<keyword evidence="1" id="KW-1133">Transmembrane helix</keyword>
<accession>A0AAJ4NLT7</accession>
<keyword evidence="1" id="KW-0472">Membrane</keyword>
<gene>
    <name evidence="2" type="ORF">KOF27_16195</name>
</gene>
<reference evidence="2" key="1">
    <citation type="submission" date="2021-06" db="EMBL/GenBank/DDBJ databases">
        <title>Emergence of genetically related NDM-1-producing Providencia rettgeri strains in Argentina.</title>
        <authorList>
            <person name="Pasteran F."/>
            <person name="Meo A."/>
            <person name="Gomez S."/>
            <person name="Derdoy L."/>
            <person name="Albronoz E."/>
            <person name="Faccone D."/>
            <person name="Guerriero L."/>
            <person name="Archuby D."/>
            <person name="Tarzia A."/>
            <person name="Lopez M."/>
            <person name="Corso A."/>
        </authorList>
    </citation>
    <scope>NUCLEOTIDE SEQUENCE</scope>
    <source>
        <strain evidence="2">PreM15628</strain>
    </source>
</reference>
<proteinExistence type="predicted"/>
<name>A0AAJ4NLT7_PRORE</name>
<feature type="transmembrane region" description="Helical" evidence="1">
    <location>
        <begin position="356"/>
        <end position="383"/>
    </location>
</feature>